<sequence>MTKAWKEHRDVITNLYINENRTLDDVRDIMQKNYNFRASTRSYRQQFDKWSLSKYNCKKRNNRRQQHGPSTGGSPSQMGMSAPSEYGSLSPQSFQSQSPDLDHTHDALEAETMDLSHSGPVGFARHYTYLNQAQPSAQASMDRHHWEQQERWRAMSSSSAAGLPSPPDDNGVFFQMETQSNNMELISPQPVHPQQSYSVLHQNVKYTQPPGGMVMTSGHRYAPYNNAVHCAFRTSDSGAYRR</sequence>
<protein>
    <submittedName>
        <fullName evidence="1">Uncharacterized protein</fullName>
    </submittedName>
</protein>
<proteinExistence type="predicted"/>
<keyword evidence="2" id="KW-1185">Reference proteome</keyword>
<organism evidence="1 2">
    <name type="scientific">Colletotrichum truncatum</name>
    <name type="common">Anthracnose fungus</name>
    <name type="synonym">Colletotrichum capsici</name>
    <dbReference type="NCBI Taxonomy" id="5467"/>
    <lineage>
        <taxon>Eukaryota</taxon>
        <taxon>Fungi</taxon>
        <taxon>Dikarya</taxon>
        <taxon>Ascomycota</taxon>
        <taxon>Pezizomycotina</taxon>
        <taxon>Sordariomycetes</taxon>
        <taxon>Hypocreomycetidae</taxon>
        <taxon>Glomerellales</taxon>
        <taxon>Glomerellaceae</taxon>
        <taxon>Colletotrichum</taxon>
        <taxon>Colletotrichum truncatum species complex</taxon>
    </lineage>
</organism>
<name>A0ACC3ZCF7_COLTU</name>
<evidence type="ECO:0000313" key="2">
    <source>
        <dbReference type="Proteomes" id="UP000805649"/>
    </source>
</evidence>
<reference evidence="1 2" key="1">
    <citation type="journal article" date="2020" name="Phytopathology">
        <title>Genome Sequence Resources of Colletotrichum truncatum, C. plurivorum, C. musicola, and C. sojae: Four Species Pathogenic to Soybean (Glycine max).</title>
        <authorList>
            <person name="Rogerio F."/>
            <person name="Boufleur T.R."/>
            <person name="Ciampi-Guillardi M."/>
            <person name="Sukno S.A."/>
            <person name="Thon M.R."/>
            <person name="Massola Junior N.S."/>
            <person name="Baroncelli R."/>
        </authorList>
    </citation>
    <scope>NUCLEOTIDE SEQUENCE [LARGE SCALE GENOMIC DNA]</scope>
    <source>
        <strain evidence="1 2">CMES1059</strain>
    </source>
</reference>
<evidence type="ECO:0000313" key="1">
    <source>
        <dbReference type="EMBL" id="KAL0941796.1"/>
    </source>
</evidence>
<dbReference type="EMBL" id="VUJX02000002">
    <property type="protein sequence ID" value="KAL0941796.1"/>
    <property type="molecule type" value="Genomic_DNA"/>
</dbReference>
<comment type="caution">
    <text evidence="1">The sequence shown here is derived from an EMBL/GenBank/DDBJ whole genome shotgun (WGS) entry which is preliminary data.</text>
</comment>
<accession>A0ACC3ZCF7</accession>
<dbReference type="Proteomes" id="UP000805649">
    <property type="component" value="Unassembled WGS sequence"/>
</dbReference>
<gene>
    <name evidence="1" type="ORF">CTRU02_204559</name>
</gene>